<comment type="caution">
    <text evidence="9">The sequence shown here is derived from an EMBL/GenBank/DDBJ whole genome shotgun (WGS) entry which is preliminary data.</text>
</comment>
<keyword evidence="3" id="KW-1003">Cell membrane</keyword>
<organism evidence="9 10">
    <name type="scientific">Ktedonobacter robiniae</name>
    <dbReference type="NCBI Taxonomy" id="2778365"/>
    <lineage>
        <taxon>Bacteria</taxon>
        <taxon>Bacillati</taxon>
        <taxon>Chloroflexota</taxon>
        <taxon>Ktedonobacteria</taxon>
        <taxon>Ktedonobacterales</taxon>
        <taxon>Ktedonobacteraceae</taxon>
        <taxon>Ktedonobacter</taxon>
    </lineage>
</organism>
<feature type="transmembrane region" description="Helical" evidence="7">
    <location>
        <begin position="127"/>
        <end position="149"/>
    </location>
</feature>
<evidence type="ECO:0000256" key="5">
    <source>
        <dbReference type="ARBA" id="ARBA00022989"/>
    </source>
</evidence>
<reference evidence="9 10" key="1">
    <citation type="journal article" date="2021" name="Int. J. Syst. Evol. Microbiol.">
        <title>Reticulibacter mediterranei gen. nov., sp. nov., within the new family Reticulibacteraceae fam. nov., and Ktedonospora formicarum gen. nov., sp. nov., Ktedonobacter robiniae sp. nov., Dictyobacter formicarum sp. nov. and Dictyobacter arantiisoli sp. nov., belonging to the class Ktedonobacteria.</title>
        <authorList>
            <person name="Yabe S."/>
            <person name="Zheng Y."/>
            <person name="Wang C.M."/>
            <person name="Sakai Y."/>
            <person name="Abe K."/>
            <person name="Yokota A."/>
            <person name="Donadio S."/>
            <person name="Cavaletti L."/>
            <person name="Monciardini P."/>
        </authorList>
    </citation>
    <scope>NUCLEOTIDE SEQUENCE [LARGE SCALE GENOMIC DNA]</scope>
    <source>
        <strain evidence="9 10">SOSP1-30</strain>
    </source>
</reference>
<dbReference type="Proteomes" id="UP000654345">
    <property type="component" value="Unassembled WGS sequence"/>
</dbReference>
<comment type="similarity">
    <text evidence="7">Belongs to the binding-protein-dependent transport system permease family.</text>
</comment>
<feature type="domain" description="ABC transmembrane type-1" evidence="8">
    <location>
        <begin position="61"/>
        <end position="241"/>
    </location>
</feature>
<keyword evidence="6 7" id="KW-0472">Membrane</keyword>
<dbReference type="PANTHER" id="PTHR30151">
    <property type="entry name" value="ALKANE SULFONATE ABC TRANSPORTER-RELATED, MEMBRANE SUBUNIT"/>
    <property type="match status" value="1"/>
</dbReference>
<dbReference type="Pfam" id="PF00528">
    <property type="entry name" value="BPD_transp_1"/>
    <property type="match status" value="1"/>
</dbReference>
<dbReference type="Gene3D" id="1.10.3720.10">
    <property type="entry name" value="MetI-like"/>
    <property type="match status" value="1"/>
</dbReference>
<evidence type="ECO:0000256" key="3">
    <source>
        <dbReference type="ARBA" id="ARBA00022475"/>
    </source>
</evidence>
<keyword evidence="5 7" id="KW-1133">Transmembrane helix</keyword>
<dbReference type="CDD" id="cd06261">
    <property type="entry name" value="TM_PBP2"/>
    <property type="match status" value="1"/>
</dbReference>
<evidence type="ECO:0000259" key="8">
    <source>
        <dbReference type="PROSITE" id="PS50928"/>
    </source>
</evidence>
<keyword evidence="4 7" id="KW-0812">Transmembrane</keyword>
<accession>A0ABQ3UIX1</accession>
<gene>
    <name evidence="9" type="ORF">KSB_11180</name>
</gene>
<comment type="subcellular location">
    <subcellularLocation>
        <location evidence="1 7">Cell membrane</location>
        <topology evidence="1 7">Multi-pass membrane protein</topology>
    </subcellularLocation>
</comment>
<evidence type="ECO:0000313" key="10">
    <source>
        <dbReference type="Proteomes" id="UP000654345"/>
    </source>
</evidence>
<dbReference type="PROSITE" id="PS50928">
    <property type="entry name" value="ABC_TM1"/>
    <property type="match status" value="1"/>
</dbReference>
<evidence type="ECO:0000256" key="1">
    <source>
        <dbReference type="ARBA" id="ARBA00004651"/>
    </source>
</evidence>
<protein>
    <submittedName>
        <fullName evidence="9">Nitrate ABC transporter permease</fullName>
    </submittedName>
</protein>
<evidence type="ECO:0000256" key="6">
    <source>
        <dbReference type="ARBA" id="ARBA00023136"/>
    </source>
</evidence>
<proteinExistence type="inferred from homology"/>
<dbReference type="PANTHER" id="PTHR30151:SF20">
    <property type="entry name" value="ABC TRANSPORTER PERMEASE PROTEIN HI_0355-RELATED"/>
    <property type="match status" value="1"/>
</dbReference>
<evidence type="ECO:0000256" key="2">
    <source>
        <dbReference type="ARBA" id="ARBA00022448"/>
    </source>
</evidence>
<evidence type="ECO:0000256" key="7">
    <source>
        <dbReference type="RuleBase" id="RU363032"/>
    </source>
</evidence>
<dbReference type="SUPFAM" id="SSF161098">
    <property type="entry name" value="MetI-like"/>
    <property type="match status" value="1"/>
</dbReference>
<feature type="transmembrane region" description="Helical" evidence="7">
    <location>
        <begin position="95"/>
        <end position="121"/>
    </location>
</feature>
<dbReference type="RefSeq" id="WP_201369524.1">
    <property type="nucleotide sequence ID" value="NZ_BNJG01000001.1"/>
</dbReference>
<keyword evidence="10" id="KW-1185">Reference proteome</keyword>
<keyword evidence="2 7" id="KW-0813">Transport</keyword>
<evidence type="ECO:0000256" key="4">
    <source>
        <dbReference type="ARBA" id="ARBA00022692"/>
    </source>
</evidence>
<dbReference type="InterPro" id="IPR000515">
    <property type="entry name" value="MetI-like"/>
</dbReference>
<name>A0ABQ3UIX1_9CHLR</name>
<evidence type="ECO:0000313" key="9">
    <source>
        <dbReference type="EMBL" id="GHO52643.1"/>
    </source>
</evidence>
<dbReference type="EMBL" id="BNJG01000001">
    <property type="protein sequence ID" value="GHO52643.1"/>
    <property type="molecule type" value="Genomic_DNA"/>
</dbReference>
<feature type="transmembrane region" description="Helical" evidence="7">
    <location>
        <begin position="217"/>
        <end position="244"/>
    </location>
</feature>
<sequence>MNERRWRRFAAYGPAFVLVVALLLLWEVGVRAGRIDATLVPAPSAILEVLGNKRDVLLTHSIQTMLETVLGLALATVLGVAIAVAIDLSSWLRRALYPLLVASQTIPMVALAPLLLVWFGFDILPKVILVVLYCFFPITVACADGLLSVDPDLVRLMRSMRASRWQILWLVRLPGAMPSFFSGLRIAATYSVTGAIIGEYVGAEQGLGIFMQTSANAHAIVLVFAAIVITTVLSLALFALVGLVERIVLPWQESTQRRAFGAVGMPTGPKYM</sequence>
<dbReference type="InterPro" id="IPR035906">
    <property type="entry name" value="MetI-like_sf"/>
</dbReference>
<feature type="transmembrane region" description="Helical" evidence="7">
    <location>
        <begin position="69"/>
        <end position="88"/>
    </location>
</feature>